<keyword evidence="8" id="KW-1185">Reference proteome</keyword>
<dbReference type="InterPro" id="IPR018305">
    <property type="entry name" value="Ribosomal_m50"/>
</dbReference>
<reference evidence="7 9" key="1">
    <citation type="submission" date="2020-01" db="EMBL/GenBank/DDBJ databases">
        <authorList>
            <consortium name="DOE Joint Genome Institute"/>
            <person name="Haridas S."/>
            <person name="Albert R."/>
            <person name="Binder M."/>
            <person name="Bloem J."/>
            <person name="Labutti K."/>
            <person name="Salamov A."/>
            <person name="Andreopoulos B."/>
            <person name="Baker S.E."/>
            <person name="Barry K."/>
            <person name="Bills G."/>
            <person name="Bluhm B.H."/>
            <person name="Cannon C."/>
            <person name="Castanera R."/>
            <person name="Culley D.E."/>
            <person name="Daum C."/>
            <person name="Ezra D."/>
            <person name="Gonzalez J.B."/>
            <person name="Henrissat B."/>
            <person name="Kuo A."/>
            <person name="Liang C."/>
            <person name="Lipzen A."/>
            <person name="Lutzoni F."/>
            <person name="Magnuson J."/>
            <person name="Mondo S."/>
            <person name="Nolan M."/>
            <person name="Ohm R."/>
            <person name="Pangilinan J."/>
            <person name="Park H.-J."/>
            <person name="Ramirez L."/>
            <person name="Alfaro M."/>
            <person name="Sun H."/>
            <person name="Tritt A."/>
            <person name="Yoshinaga Y."/>
            <person name="Zwiers L.-H."/>
            <person name="Turgeon B.G."/>
            <person name="Goodwin S.B."/>
            <person name="Spatafora J.W."/>
            <person name="Crous P.W."/>
            <person name="Grigoriev I.V."/>
        </authorList>
    </citation>
    <scope>NUCLEOTIDE SEQUENCE</scope>
    <source>
        <strain evidence="7 9">CBS 781.70</strain>
    </source>
</reference>
<evidence type="ECO:0000313" key="9">
    <source>
        <dbReference type="RefSeq" id="XP_033536358.1"/>
    </source>
</evidence>
<evidence type="ECO:0000256" key="1">
    <source>
        <dbReference type="ARBA" id="ARBA00004173"/>
    </source>
</evidence>
<dbReference type="Proteomes" id="UP000504638">
    <property type="component" value="Unplaced"/>
</dbReference>
<accession>A0A6G1G9H0</accession>
<evidence type="ECO:0000256" key="3">
    <source>
        <dbReference type="ARBA" id="ARBA00022980"/>
    </source>
</evidence>
<dbReference type="RefSeq" id="XP_033536358.1">
    <property type="nucleotide sequence ID" value="XM_033676971.1"/>
</dbReference>
<dbReference type="AlphaFoldDB" id="A0A6G1G9H0"/>
<dbReference type="GO" id="GO:1990904">
    <property type="term" value="C:ribonucleoprotein complex"/>
    <property type="evidence" value="ECO:0007669"/>
    <property type="project" value="UniProtKB-KW"/>
</dbReference>
<evidence type="ECO:0000256" key="5">
    <source>
        <dbReference type="ARBA" id="ARBA00023274"/>
    </source>
</evidence>
<keyword evidence="5" id="KW-0687">Ribonucleoprotein</keyword>
<evidence type="ECO:0000256" key="4">
    <source>
        <dbReference type="ARBA" id="ARBA00023128"/>
    </source>
</evidence>
<evidence type="ECO:0000313" key="8">
    <source>
        <dbReference type="Proteomes" id="UP000504638"/>
    </source>
</evidence>
<evidence type="ECO:0000256" key="6">
    <source>
        <dbReference type="ARBA" id="ARBA00035183"/>
    </source>
</evidence>
<protein>
    <recommendedName>
        <fullName evidence="6">Large ribosomal subunit protein mL50</fullName>
    </recommendedName>
</protein>
<comment type="similarity">
    <text evidence="2">Belongs to the mitochondrion-specific ribosomal protein mL50 family.</text>
</comment>
<sequence length="338" mass="37869">MARQNRLLLDLYRGYNLRSSPCQFVCRQCQSNPSKHPSRSFSTSLPARNELRRTLGSQEIAEVDEGYEGPPIETPAPNIYQAAETWHGLEWVGTEEWQRKWRASKRIPFASFLPRSRELSPAQIQNFVHRAIVEIFTIKAASMPVRRVSQLPSDSVNDVALATTIGVSEDGNQVTLGFPSEEARLSFIPEEVQNPTSPDQQLVENEEDVEAAKSVKDIVGNTAVADSDIEAWRNLSLADPEIKFAVLKRVMQLSGIRVPDHSLHNAFTAGALYECLILPPKQPKLAQGLLASELLAALPNVKISGKKISEIQRETEVGRWKVIKEELRSRDLPLRVRC</sequence>
<name>A0A6G1G9H0_9PEZI</name>
<dbReference type="EMBL" id="ML975152">
    <property type="protein sequence ID" value="KAF1814727.1"/>
    <property type="molecule type" value="Genomic_DNA"/>
</dbReference>
<reference evidence="9" key="3">
    <citation type="submission" date="2025-04" db="UniProtKB">
        <authorList>
            <consortium name="RefSeq"/>
        </authorList>
    </citation>
    <scope>IDENTIFICATION</scope>
    <source>
        <strain evidence="9">CBS 781.70</strain>
    </source>
</reference>
<comment type="subcellular location">
    <subcellularLocation>
        <location evidence="1">Mitochondrion</location>
    </subcellularLocation>
</comment>
<dbReference type="GO" id="GO:0005739">
    <property type="term" value="C:mitochondrion"/>
    <property type="evidence" value="ECO:0007669"/>
    <property type="project" value="UniProtKB-SubCell"/>
</dbReference>
<proteinExistence type="inferred from homology"/>
<evidence type="ECO:0000256" key="2">
    <source>
        <dbReference type="ARBA" id="ARBA00008860"/>
    </source>
</evidence>
<evidence type="ECO:0000313" key="7">
    <source>
        <dbReference type="EMBL" id="KAF1814727.1"/>
    </source>
</evidence>
<keyword evidence="4" id="KW-0496">Mitochondrion</keyword>
<dbReference type="Pfam" id="PF10501">
    <property type="entry name" value="Ribosomal_L50"/>
    <property type="match status" value="1"/>
</dbReference>
<dbReference type="GO" id="GO:0005840">
    <property type="term" value="C:ribosome"/>
    <property type="evidence" value="ECO:0007669"/>
    <property type="project" value="UniProtKB-KW"/>
</dbReference>
<organism evidence="7">
    <name type="scientific">Eremomyces bilateralis CBS 781.70</name>
    <dbReference type="NCBI Taxonomy" id="1392243"/>
    <lineage>
        <taxon>Eukaryota</taxon>
        <taxon>Fungi</taxon>
        <taxon>Dikarya</taxon>
        <taxon>Ascomycota</taxon>
        <taxon>Pezizomycotina</taxon>
        <taxon>Dothideomycetes</taxon>
        <taxon>Dothideomycetes incertae sedis</taxon>
        <taxon>Eremomycetales</taxon>
        <taxon>Eremomycetaceae</taxon>
        <taxon>Eremomyces</taxon>
    </lineage>
</organism>
<dbReference type="OrthoDB" id="6220758at2759"/>
<keyword evidence="3" id="KW-0689">Ribosomal protein</keyword>
<gene>
    <name evidence="7 9" type="ORF">P152DRAFT_411479</name>
</gene>
<dbReference type="GeneID" id="54417541"/>
<reference evidence="9" key="2">
    <citation type="submission" date="2020-04" db="EMBL/GenBank/DDBJ databases">
        <authorList>
            <consortium name="NCBI Genome Project"/>
        </authorList>
    </citation>
    <scope>NUCLEOTIDE SEQUENCE</scope>
    <source>
        <strain evidence="9">CBS 781.70</strain>
    </source>
</reference>